<name>A0ABV6V016_9ACTN</name>
<comment type="caution">
    <text evidence="2">The sequence shown here is derived from an EMBL/GenBank/DDBJ whole genome shotgun (WGS) entry which is preliminary data.</text>
</comment>
<dbReference type="RefSeq" id="WP_269665094.1">
    <property type="nucleotide sequence ID" value="NZ_JBHEZZ010000037.1"/>
</dbReference>
<keyword evidence="3" id="KW-1185">Reference proteome</keyword>
<evidence type="ECO:0000313" key="3">
    <source>
        <dbReference type="Proteomes" id="UP001592528"/>
    </source>
</evidence>
<organism evidence="2 3">
    <name type="scientific">Streptacidiphilus cavernicola</name>
    <dbReference type="NCBI Taxonomy" id="3342716"/>
    <lineage>
        <taxon>Bacteria</taxon>
        <taxon>Bacillati</taxon>
        <taxon>Actinomycetota</taxon>
        <taxon>Actinomycetes</taxon>
        <taxon>Kitasatosporales</taxon>
        <taxon>Streptomycetaceae</taxon>
        <taxon>Streptacidiphilus</taxon>
    </lineage>
</organism>
<evidence type="ECO:0000256" key="1">
    <source>
        <dbReference type="SAM" id="Phobius"/>
    </source>
</evidence>
<accession>A0ABV6V016</accession>
<evidence type="ECO:0000313" key="2">
    <source>
        <dbReference type="EMBL" id="MFC1407060.1"/>
    </source>
</evidence>
<keyword evidence="1" id="KW-1133">Transmembrane helix</keyword>
<proteinExistence type="predicted"/>
<dbReference type="Proteomes" id="UP001592528">
    <property type="component" value="Unassembled WGS sequence"/>
</dbReference>
<keyword evidence="1" id="KW-0812">Transmembrane</keyword>
<gene>
    <name evidence="2" type="ORF">ACEZDJ_37830</name>
</gene>
<dbReference type="EMBL" id="JBHEZZ010000037">
    <property type="protein sequence ID" value="MFC1407060.1"/>
    <property type="molecule type" value="Genomic_DNA"/>
</dbReference>
<reference evidence="2 3" key="1">
    <citation type="submission" date="2024-09" db="EMBL/GenBank/DDBJ databases">
        <authorList>
            <person name="Lee S.D."/>
        </authorList>
    </citation>
    <scope>NUCLEOTIDE SEQUENCE [LARGE SCALE GENOMIC DNA]</scope>
    <source>
        <strain evidence="2 3">N1-5</strain>
    </source>
</reference>
<sequence>MLSSDLAIHGLGTLPWAALIMALMGLVVRLVRRHPHQEAAEPA</sequence>
<evidence type="ECO:0008006" key="4">
    <source>
        <dbReference type="Google" id="ProtNLM"/>
    </source>
</evidence>
<keyword evidence="1" id="KW-0472">Membrane</keyword>
<feature type="transmembrane region" description="Helical" evidence="1">
    <location>
        <begin position="6"/>
        <end position="28"/>
    </location>
</feature>
<protein>
    <recommendedName>
        <fullName evidence="4">LPXTG cell wall anchor domain-containing protein</fullName>
    </recommendedName>
</protein>